<proteinExistence type="predicted"/>
<accession>A0ACC3NVJ2</accession>
<protein>
    <submittedName>
        <fullName evidence="1">Uncharacterized protein</fullName>
    </submittedName>
</protein>
<evidence type="ECO:0000313" key="1">
    <source>
        <dbReference type="EMBL" id="KAK3723668.1"/>
    </source>
</evidence>
<dbReference type="EMBL" id="JAUTXU010000008">
    <property type="protein sequence ID" value="KAK3723668.1"/>
    <property type="molecule type" value="Genomic_DNA"/>
</dbReference>
<dbReference type="Proteomes" id="UP001281147">
    <property type="component" value="Unassembled WGS sequence"/>
</dbReference>
<comment type="caution">
    <text evidence="1">The sequence shown here is derived from an EMBL/GenBank/DDBJ whole genome shotgun (WGS) entry which is preliminary data.</text>
</comment>
<reference evidence="1" key="1">
    <citation type="submission" date="2023-07" db="EMBL/GenBank/DDBJ databases">
        <title>Black Yeasts Isolated from many extreme environments.</title>
        <authorList>
            <person name="Coleine C."/>
            <person name="Stajich J.E."/>
            <person name="Selbmann L."/>
        </authorList>
    </citation>
    <scope>NUCLEOTIDE SEQUENCE</scope>
    <source>
        <strain evidence="1">CCFEE 5714</strain>
    </source>
</reference>
<sequence length="257" mass="29816">MVSHQDFPSRPVPKAKPGQSITLDRLPPEILGKIFYWLFRQEWPRGMDVMFMEDRLFIKDRKAGSLGELDPAHACKALFVAAIQQIFPATTVYMNLNRDFFATNKLLDLPVYENFQGPPYVSRLRNILHLEIIVKDIRAVSQTVSLLNQIPAALPKLKELFVQGSTSLKSDYVRQIRKLPMREREVNIREQEVRLATGGLISVIDTLRELAIRKKMIGLSWNERWEEVEDMREEDSRIVAKWLLAESAKHLNPYFIL</sequence>
<name>A0ACC3NVJ2_9PEZI</name>
<organism evidence="1 2">
    <name type="scientific">Vermiconidia calcicola</name>
    <dbReference type="NCBI Taxonomy" id="1690605"/>
    <lineage>
        <taxon>Eukaryota</taxon>
        <taxon>Fungi</taxon>
        <taxon>Dikarya</taxon>
        <taxon>Ascomycota</taxon>
        <taxon>Pezizomycotina</taxon>
        <taxon>Dothideomycetes</taxon>
        <taxon>Dothideomycetidae</taxon>
        <taxon>Mycosphaerellales</taxon>
        <taxon>Extremaceae</taxon>
        <taxon>Vermiconidia</taxon>
    </lineage>
</organism>
<evidence type="ECO:0000313" key="2">
    <source>
        <dbReference type="Proteomes" id="UP001281147"/>
    </source>
</evidence>
<gene>
    <name evidence="1" type="ORF">LTR37_001549</name>
</gene>
<keyword evidence="2" id="KW-1185">Reference proteome</keyword>